<reference evidence="2" key="2">
    <citation type="journal article" date="2007" name="Science">
        <title>Draft genome sequence of the sexually transmitted pathogen Trichomonas vaginalis.</title>
        <authorList>
            <person name="Carlton J.M."/>
            <person name="Hirt R.P."/>
            <person name="Silva J.C."/>
            <person name="Delcher A.L."/>
            <person name="Schatz M."/>
            <person name="Zhao Q."/>
            <person name="Wortman J.R."/>
            <person name="Bidwell S.L."/>
            <person name="Alsmark U.C.M."/>
            <person name="Besteiro S."/>
            <person name="Sicheritz-Ponten T."/>
            <person name="Noel C.J."/>
            <person name="Dacks J.B."/>
            <person name="Foster P.G."/>
            <person name="Simillion C."/>
            <person name="Van de Peer Y."/>
            <person name="Miranda-Saavedra D."/>
            <person name="Barton G.J."/>
            <person name="Westrop G.D."/>
            <person name="Mueller S."/>
            <person name="Dessi D."/>
            <person name="Fiori P.L."/>
            <person name="Ren Q."/>
            <person name="Paulsen I."/>
            <person name="Zhang H."/>
            <person name="Bastida-Corcuera F.D."/>
            <person name="Simoes-Barbosa A."/>
            <person name="Brown M.T."/>
            <person name="Hayes R.D."/>
            <person name="Mukherjee M."/>
            <person name="Okumura C.Y."/>
            <person name="Schneider R."/>
            <person name="Smith A.J."/>
            <person name="Vanacova S."/>
            <person name="Villalvazo M."/>
            <person name="Haas B.J."/>
            <person name="Pertea M."/>
            <person name="Feldblyum T.V."/>
            <person name="Utterback T.R."/>
            <person name="Shu C.L."/>
            <person name="Osoegawa K."/>
            <person name="de Jong P.J."/>
            <person name="Hrdy I."/>
            <person name="Horvathova L."/>
            <person name="Zubacova Z."/>
            <person name="Dolezal P."/>
            <person name="Malik S.B."/>
            <person name="Logsdon J.M. Jr."/>
            <person name="Henze K."/>
            <person name="Gupta A."/>
            <person name="Wang C.C."/>
            <person name="Dunne R.L."/>
            <person name="Upcroft J.A."/>
            <person name="Upcroft P."/>
            <person name="White O."/>
            <person name="Salzberg S.L."/>
            <person name="Tang P."/>
            <person name="Chiu C.-H."/>
            <person name="Lee Y.-S."/>
            <person name="Embley T.M."/>
            <person name="Coombs G.H."/>
            <person name="Mottram J.C."/>
            <person name="Tachezy J."/>
            <person name="Fraser-Liggett C.M."/>
            <person name="Johnson P.J."/>
        </authorList>
    </citation>
    <scope>NUCLEOTIDE SEQUENCE [LARGE SCALE GENOMIC DNA]</scope>
    <source>
        <strain evidence="2">G3</strain>
    </source>
</reference>
<organism evidence="2 3">
    <name type="scientific">Trichomonas vaginalis (strain ATCC PRA-98 / G3)</name>
    <dbReference type="NCBI Taxonomy" id="412133"/>
    <lineage>
        <taxon>Eukaryota</taxon>
        <taxon>Metamonada</taxon>
        <taxon>Parabasalia</taxon>
        <taxon>Trichomonadida</taxon>
        <taxon>Trichomonadidae</taxon>
        <taxon>Trichomonas</taxon>
    </lineage>
</organism>
<dbReference type="PANTHER" id="PTHR24159:SF5">
    <property type="entry name" value="ANK_REP_REGION DOMAIN-CONTAINING PROTEIN"/>
    <property type="match status" value="1"/>
</dbReference>
<protein>
    <submittedName>
        <fullName evidence="2">Uncharacterized protein</fullName>
    </submittedName>
</protein>
<accession>A2FAF8</accession>
<evidence type="ECO:0000313" key="3">
    <source>
        <dbReference type="Proteomes" id="UP000001542"/>
    </source>
</evidence>
<dbReference type="KEGG" id="tva:4755895"/>
<dbReference type="AlphaFoldDB" id="A2FAF8"/>
<dbReference type="SMART" id="SM00248">
    <property type="entry name" value="ANK"/>
    <property type="match status" value="3"/>
</dbReference>
<gene>
    <name evidence="2" type="ORF">TVAG_439390</name>
</gene>
<dbReference type="SUPFAM" id="SSF48403">
    <property type="entry name" value="Ankyrin repeat"/>
    <property type="match status" value="1"/>
</dbReference>
<sequence>MQFAFDKENIDLIKFLLEKHVMLYYKEENLNYEPKEKNGYNSVFDEIESEVEEEYYENEFDDPKYNFYNVMDSATHTNIEAYKLILENGGQANAKGEYEFKSILDYHASKGHIDIVEILIDHGAKITTTTFEICNDNKCFICLVDKADENFLDSHLDLLVNEDSRPSGFFFYIQDKLIEEIYPDDLIKCLSKALKVKNESVCLYILKNFDIQYKDEFNYFKNDDEHWLINAIEMNSPELVRMLLDIMEKSQLIEHFFDPTDYIQIGRYDKRRRIVPDYYLRAAKQNNTKIVKILIEHKVPINYDSEDFFKNALF</sequence>
<keyword evidence="1" id="KW-0040">ANK repeat</keyword>
<reference evidence="2" key="1">
    <citation type="submission" date="2006-10" db="EMBL/GenBank/DDBJ databases">
        <authorList>
            <person name="Amadeo P."/>
            <person name="Zhao Q."/>
            <person name="Wortman J."/>
            <person name="Fraser-Liggett C."/>
            <person name="Carlton J."/>
        </authorList>
    </citation>
    <scope>NUCLEOTIDE SEQUENCE</scope>
    <source>
        <strain evidence="2">G3</strain>
    </source>
</reference>
<evidence type="ECO:0000256" key="1">
    <source>
        <dbReference type="PROSITE-ProRule" id="PRU00023"/>
    </source>
</evidence>
<dbReference type="Proteomes" id="UP000001542">
    <property type="component" value="Unassembled WGS sequence"/>
</dbReference>
<name>A2FAF8_TRIV3</name>
<dbReference type="PANTHER" id="PTHR24159">
    <property type="match status" value="1"/>
</dbReference>
<keyword evidence="3" id="KW-1185">Reference proteome</keyword>
<dbReference type="PROSITE" id="PS50088">
    <property type="entry name" value="ANK_REPEAT"/>
    <property type="match status" value="1"/>
</dbReference>
<dbReference type="InParanoid" id="A2FAF8"/>
<feature type="repeat" description="ANK" evidence="1">
    <location>
        <begin position="99"/>
        <end position="131"/>
    </location>
</feature>
<evidence type="ECO:0000313" key="2">
    <source>
        <dbReference type="EMBL" id="EAX98095.1"/>
    </source>
</evidence>
<dbReference type="EMBL" id="DS113688">
    <property type="protein sequence ID" value="EAX98095.1"/>
    <property type="molecule type" value="Genomic_DNA"/>
</dbReference>
<dbReference type="InterPro" id="IPR036770">
    <property type="entry name" value="Ankyrin_rpt-contain_sf"/>
</dbReference>
<dbReference type="InterPro" id="IPR002110">
    <property type="entry name" value="Ankyrin_rpt"/>
</dbReference>
<dbReference type="Gene3D" id="1.25.40.20">
    <property type="entry name" value="Ankyrin repeat-containing domain"/>
    <property type="match status" value="1"/>
</dbReference>
<dbReference type="RefSeq" id="XP_001311025.1">
    <property type="nucleotide sequence ID" value="XM_001311024.1"/>
</dbReference>
<dbReference type="VEuPathDB" id="TrichDB:TVAGG3_0911560"/>
<dbReference type="OrthoDB" id="194358at2759"/>
<dbReference type="SMR" id="A2FAF8"/>
<dbReference type="VEuPathDB" id="TrichDB:TVAG_439390"/>
<proteinExistence type="predicted"/>